<dbReference type="EMBL" id="DVGZ01000073">
    <property type="protein sequence ID" value="HIR47386.1"/>
    <property type="molecule type" value="Genomic_DNA"/>
</dbReference>
<keyword evidence="1" id="KW-0175">Coiled coil</keyword>
<feature type="region of interest" description="Disordered" evidence="2">
    <location>
        <begin position="255"/>
        <end position="285"/>
    </location>
</feature>
<proteinExistence type="predicted"/>
<comment type="caution">
    <text evidence="3">The sequence shown here is derived from an EMBL/GenBank/DDBJ whole genome shotgun (WGS) entry which is preliminary data.</text>
</comment>
<feature type="coiled-coil region" evidence="1">
    <location>
        <begin position="493"/>
        <end position="588"/>
    </location>
</feature>
<evidence type="ECO:0000256" key="1">
    <source>
        <dbReference type="SAM" id="Coils"/>
    </source>
</evidence>
<evidence type="ECO:0000313" key="3">
    <source>
        <dbReference type="EMBL" id="HIR47386.1"/>
    </source>
</evidence>
<organism evidence="3 4">
    <name type="scientific">Candidatus Caccousia avicola</name>
    <dbReference type="NCBI Taxonomy" id="2840721"/>
    <lineage>
        <taxon>Bacteria</taxon>
        <taxon>Bacillati</taxon>
        <taxon>Bacillota</taxon>
        <taxon>Clostridia</taxon>
        <taxon>Eubacteriales</taxon>
        <taxon>Oscillospiraceae</taxon>
        <taxon>Oscillospiraceae incertae sedis</taxon>
        <taxon>Candidatus Caccousia</taxon>
    </lineage>
</organism>
<reference evidence="3" key="2">
    <citation type="journal article" date="2021" name="PeerJ">
        <title>Extensive microbial diversity within the chicken gut microbiome revealed by metagenomics and culture.</title>
        <authorList>
            <person name="Gilroy R."/>
            <person name="Ravi A."/>
            <person name="Getino M."/>
            <person name="Pursley I."/>
            <person name="Horton D.L."/>
            <person name="Alikhan N.F."/>
            <person name="Baker D."/>
            <person name="Gharbi K."/>
            <person name="Hall N."/>
            <person name="Watson M."/>
            <person name="Adriaenssens E.M."/>
            <person name="Foster-Nyarko E."/>
            <person name="Jarju S."/>
            <person name="Secka A."/>
            <person name="Antonio M."/>
            <person name="Oren A."/>
            <person name="Chaudhuri R.R."/>
            <person name="La Ragione R."/>
            <person name="Hildebrand F."/>
            <person name="Pallen M.J."/>
        </authorList>
    </citation>
    <scope>NUCLEOTIDE SEQUENCE</scope>
    <source>
        <strain evidence="3">ChiSxjej1B13-7958</strain>
    </source>
</reference>
<dbReference type="AlphaFoldDB" id="A0A9D1DE77"/>
<evidence type="ECO:0000256" key="2">
    <source>
        <dbReference type="SAM" id="MobiDB-lite"/>
    </source>
</evidence>
<dbReference type="Proteomes" id="UP000824242">
    <property type="component" value="Unassembled WGS sequence"/>
</dbReference>
<gene>
    <name evidence="3" type="ORF">IAB89_06970</name>
</gene>
<protein>
    <submittedName>
        <fullName evidence="3">Uncharacterized protein</fullName>
    </submittedName>
</protein>
<reference evidence="3" key="1">
    <citation type="submission" date="2020-10" db="EMBL/GenBank/DDBJ databases">
        <authorList>
            <person name="Gilroy R."/>
        </authorList>
    </citation>
    <scope>NUCLEOTIDE SEQUENCE</scope>
    <source>
        <strain evidence="3">ChiSxjej1B13-7958</strain>
    </source>
</reference>
<evidence type="ECO:0000313" key="4">
    <source>
        <dbReference type="Proteomes" id="UP000824242"/>
    </source>
</evidence>
<sequence length="883" mass="95735">MKRKRILLSLALVLVAAIGTLTVLVRAVWNEEEAVHVTPSEIEDSTLAIGTHLIHLSALTDELYEIASDSAEESGQGEIYYKSELSGGTWFNITTASSLEDITTGGTPVQDSVIEELFFTHHTKSDGVTYDLRTGQPVNPYDIVDPYDIESLEELMPLKNQYEIIKELQGESQAGKDKVARIEEILSTEVKNDTTNECDTNLTALQRYCDVLSQNNAPAEQISEVQSVMSAVDATRRAEVFTTLETVLNEYAQELSSIQDTTTTTEGEDGEEGTTETQEGRAPDTELQSAVNDSLSNVQSSLVEQQGKMLAEGTTVMSALRYEYSQQLISSAQAGNDAACDTAVASLIHLTNISSSIVADKEGELALLNDTVVPRAEQAYRNGLRAGVSTDYVQAAASNSSSALLNNLISTNASTVNTYRNELESYITAVVLRLSNSDGTDYLNQRLEDAQNFYDDVPNDDFSESVRETVDSHIEFLTNKIRELELAAGGNELDQLIAEKQSLQTDYMAALDNNDLTGAKAIEEQISALDDQIAQQQAQQADELNAAQSKLSDLEDQLANAQAGSSEAADLEKQIAAQKAEISALESSMSDGSLGELVATLKAECLSIIGNSSSGDPERNTLKNDIDTLVSLLDQNVKLVFPALQEIHEAMTTERDLNGDSSYGDEITTVEDAILGSKALYDAALSGSLSADQLQEIADAFLTGEGGLLDAGETDLSSLSDWGKNCVYLLALQRYYDATQGSAALQLLGSVSQQQMNLGSPLVFVQAQDPSMEYLPVKTAAQAANLRYVWNQNKSQGTLAKGSLYYTFAAYSDLVQKGKDEESYERMTKAARLENGTLYLPEDYTLSTFSVEAQYLSGTSYGVVVREDLSLLADELCSRFLAA</sequence>
<accession>A0A9D1DE77</accession>
<name>A0A9D1DE77_9FIRM</name>